<evidence type="ECO:0000313" key="1">
    <source>
        <dbReference type="EMBL" id="MDR6237829.1"/>
    </source>
</evidence>
<sequence>MAGDTLTPQLLSEDLDLLVSDQKIGSDSQLSPTLTSGINIDDVPFGGDDFNFNMAVDAGFSVFLINSHTKSGENVKEIVEDHWKDVDGFFEGHGLLAYRLKGSVDIGVAGTIGSVGIGIDANAMAMHTYMSKHPLDLQIKDAVKKDLSYFLTIFKAEDICNLEIGEALYLSAGGSLSIGVEISAEEVFTGSLSLVSKAIDLDGKLGLTADASLGVKFNAGISGEYDLKIIRTSDTQYKVSLFKGRKIDGGGSIGLSIEAGVADESDMEKLVDKVFEGIDKEVFQPINEEWEKAHDKATGWLGAEAVEVAQKANELLKLTNDIDPFDKSVFESKYNEYRNDIKEKLVEALKKKVELGLGMELNAMKSKEALFEAVYSAEGIREDHDALIRFDINRLCDKPVSSRKFELTKLLNREITEVKRSRQIGLKCGNIGFFASRGKERTHILERLIEGTSAERYKVSCNEQTIRKKYGAWKDTAEYTLCLNANMDDYVSSESEISLQDFDYELSLFHKAEENKLSDKEIKAMVDWAITWDILPQDSFDLQVEKVKKELDGIKKIKYELSLGIDSMDSSISGSAFTRIMKAIPDLVDYHYAQALAQALPYAEYNDMKGRDTMGERSLCYLGFWQQYLANYGKILETGGFTPDDIHEEIGKMLYKHFSGPLNRKDLANFEDTSSEGYDKYNAERVADLLKFNHIYKECSQIKGVFGDFMELWENDDHYEKPINKFFKRLGNRLDFQNDFNCRFFGRLLLNVAIDNGLESQLQRGIKITYEKDGEQKSLVLA</sequence>
<evidence type="ECO:0000313" key="2">
    <source>
        <dbReference type="Proteomes" id="UP001185092"/>
    </source>
</evidence>
<dbReference type="EMBL" id="JAVDQD010000001">
    <property type="protein sequence ID" value="MDR6237829.1"/>
    <property type="molecule type" value="Genomic_DNA"/>
</dbReference>
<protein>
    <submittedName>
        <fullName evidence="1">Uncharacterized protein</fullName>
    </submittedName>
</protein>
<dbReference type="Proteomes" id="UP001185092">
    <property type="component" value="Unassembled WGS sequence"/>
</dbReference>
<dbReference type="RefSeq" id="WP_309937299.1">
    <property type="nucleotide sequence ID" value="NZ_AP025305.1"/>
</dbReference>
<keyword evidence="2" id="KW-1185">Reference proteome</keyword>
<name>A0AAE3XMP6_9BACT</name>
<gene>
    <name evidence="1" type="ORF">HNQ88_000805</name>
</gene>
<reference evidence="1" key="1">
    <citation type="submission" date="2023-07" db="EMBL/GenBank/DDBJ databases">
        <title>Genomic Encyclopedia of Type Strains, Phase IV (KMG-IV): sequencing the most valuable type-strain genomes for metagenomic binning, comparative biology and taxonomic classification.</title>
        <authorList>
            <person name="Goeker M."/>
        </authorList>
    </citation>
    <scope>NUCLEOTIDE SEQUENCE</scope>
    <source>
        <strain evidence="1">DSM 26174</strain>
    </source>
</reference>
<organism evidence="1 2">
    <name type="scientific">Aureibacter tunicatorum</name>
    <dbReference type="NCBI Taxonomy" id="866807"/>
    <lineage>
        <taxon>Bacteria</taxon>
        <taxon>Pseudomonadati</taxon>
        <taxon>Bacteroidota</taxon>
        <taxon>Cytophagia</taxon>
        <taxon>Cytophagales</taxon>
        <taxon>Persicobacteraceae</taxon>
        <taxon>Aureibacter</taxon>
    </lineage>
</organism>
<accession>A0AAE3XMP6</accession>
<proteinExistence type="predicted"/>
<dbReference type="AlphaFoldDB" id="A0AAE3XMP6"/>
<comment type="caution">
    <text evidence="1">The sequence shown here is derived from an EMBL/GenBank/DDBJ whole genome shotgun (WGS) entry which is preliminary data.</text>
</comment>